<evidence type="ECO:0000313" key="2">
    <source>
        <dbReference type="EMBL" id="CAK9067244.1"/>
    </source>
</evidence>
<feature type="compositionally biased region" description="Acidic residues" evidence="1">
    <location>
        <begin position="54"/>
        <end position="68"/>
    </location>
</feature>
<dbReference type="Proteomes" id="UP001642464">
    <property type="component" value="Unassembled WGS sequence"/>
</dbReference>
<organism evidence="2 3">
    <name type="scientific">Durusdinium trenchii</name>
    <dbReference type="NCBI Taxonomy" id="1381693"/>
    <lineage>
        <taxon>Eukaryota</taxon>
        <taxon>Sar</taxon>
        <taxon>Alveolata</taxon>
        <taxon>Dinophyceae</taxon>
        <taxon>Suessiales</taxon>
        <taxon>Symbiodiniaceae</taxon>
        <taxon>Durusdinium</taxon>
    </lineage>
</organism>
<dbReference type="EMBL" id="CAXAMM010030935">
    <property type="protein sequence ID" value="CAK9067244.1"/>
    <property type="molecule type" value="Genomic_DNA"/>
</dbReference>
<reference evidence="2 3" key="1">
    <citation type="submission" date="2024-02" db="EMBL/GenBank/DDBJ databases">
        <authorList>
            <person name="Chen Y."/>
            <person name="Shah S."/>
            <person name="Dougan E. K."/>
            <person name="Thang M."/>
            <person name="Chan C."/>
        </authorList>
    </citation>
    <scope>NUCLEOTIDE SEQUENCE [LARGE SCALE GENOMIC DNA]</scope>
</reference>
<proteinExistence type="predicted"/>
<accession>A0ABP0NUN2</accession>
<evidence type="ECO:0000313" key="3">
    <source>
        <dbReference type="Proteomes" id="UP001642464"/>
    </source>
</evidence>
<keyword evidence="3" id="KW-1185">Reference proteome</keyword>
<gene>
    <name evidence="2" type="ORF">SCF082_LOCUS34078</name>
</gene>
<sequence>MSPMMNPMMGGGGMNPMMGMMGGMNPMMGMMNPMGMAMGMAAMMSAANGMKKDDDEDSDEEEAPEPQVEETKGFKVPGVPEHLVLPGLKGQTESQDVTKELLSIDEGAHVSVRYTHPQLGNWAMGGPGGRVHTAP</sequence>
<comment type="caution">
    <text evidence="2">The sequence shown here is derived from an EMBL/GenBank/DDBJ whole genome shotgun (WGS) entry which is preliminary data.</text>
</comment>
<feature type="region of interest" description="Disordered" evidence="1">
    <location>
        <begin position="47"/>
        <end position="80"/>
    </location>
</feature>
<evidence type="ECO:0000256" key="1">
    <source>
        <dbReference type="SAM" id="MobiDB-lite"/>
    </source>
</evidence>
<name>A0ABP0NUN2_9DINO</name>
<protein>
    <submittedName>
        <fullName evidence="2">Uncharacterized protein</fullName>
    </submittedName>
</protein>